<dbReference type="PROSITE" id="PS50016">
    <property type="entry name" value="ZF_PHD_2"/>
    <property type="match status" value="1"/>
</dbReference>
<organism evidence="8 9">
    <name type="scientific">Cymbomonas tetramitiformis</name>
    <dbReference type="NCBI Taxonomy" id="36881"/>
    <lineage>
        <taxon>Eukaryota</taxon>
        <taxon>Viridiplantae</taxon>
        <taxon>Chlorophyta</taxon>
        <taxon>Pyramimonadophyceae</taxon>
        <taxon>Pyramimonadales</taxon>
        <taxon>Pyramimonadaceae</taxon>
        <taxon>Cymbomonas</taxon>
    </lineage>
</organism>
<evidence type="ECO:0000256" key="3">
    <source>
        <dbReference type="ARBA" id="ARBA00022771"/>
    </source>
</evidence>
<protein>
    <recommendedName>
        <fullName evidence="7">PHD-type domain-containing protein</fullName>
    </recommendedName>
</protein>
<gene>
    <name evidence="8" type="ORF">CYMTET_12232</name>
</gene>
<comment type="caution">
    <text evidence="8">The sequence shown here is derived from an EMBL/GenBank/DDBJ whole genome shotgun (WGS) entry which is preliminary data.</text>
</comment>
<accession>A0AAE0LCM7</accession>
<keyword evidence="9" id="KW-1185">Reference proteome</keyword>
<name>A0AAE0LCM7_9CHLO</name>
<dbReference type="Proteomes" id="UP001190700">
    <property type="component" value="Unassembled WGS sequence"/>
</dbReference>
<keyword evidence="4" id="KW-0862">Zinc</keyword>
<dbReference type="GO" id="GO:0008270">
    <property type="term" value="F:zinc ion binding"/>
    <property type="evidence" value="ECO:0007669"/>
    <property type="project" value="UniProtKB-KW"/>
</dbReference>
<dbReference type="EMBL" id="LGRX02004617">
    <property type="protein sequence ID" value="KAK3279904.1"/>
    <property type="molecule type" value="Genomic_DNA"/>
</dbReference>
<dbReference type="InterPro" id="IPR011011">
    <property type="entry name" value="Znf_FYVE_PHD"/>
</dbReference>
<evidence type="ECO:0000256" key="4">
    <source>
        <dbReference type="ARBA" id="ARBA00022833"/>
    </source>
</evidence>
<dbReference type="SMART" id="SM00249">
    <property type="entry name" value="PHD"/>
    <property type="match status" value="3"/>
</dbReference>
<feature type="domain" description="PHD-type" evidence="7">
    <location>
        <begin position="330"/>
        <end position="381"/>
    </location>
</feature>
<feature type="compositionally biased region" description="Acidic residues" evidence="6">
    <location>
        <begin position="279"/>
        <end position="288"/>
    </location>
</feature>
<proteinExistence type="predicted"/>
<evidence type="ECO:0000259" key="7">
    <source>
        <dbReference type="PROSITE" id="PS50016"/>
    </source>
</evidence>
<dbReference type="InterPro" id="IPR055197">
    <property type="entry name" value="PHDvar_NSD"/>
</dbReference>
<keyword evidence="3 5" id="KW-0863">Zinc-finger</keyword>
<evidence type="ECO:0000256" key="2">
    <source>
        <dbReference type="ARBA" id="ARBA00022737"/>
    </source>
</evidence>
<evidence type="ECO:0000256" key="5">
    <source>
        <dbReference type="PROSITE-ProRule" id="PRU00146"/>
    </source>
</evidence>
<dbReference type="AlphaFoldDB" id="A0AAE0LCM7"/>
<evidence type="ECO:0000313" key="8">
    <source>
        <dbReference type="EMBL" id="KAK3279904.1"/>
    </source>
</evidence>
<evidence type="ECO:0000256" key="6">
    <source>
        <dbReference type="SAM" id="MobiDB-lite"/>
    </source>
</evidence>
<evidence type="ECO:0000313" key="9">
    <source>
        <dbReference type="Proteomes" id="UP001190700"/>
    </source>
</evidence>
<feature type="region of interest" description="Disordered" evidence="6">
    <location>
        <begin position="670"/>
        <end position="694"/>
    </location>
</feature>
<sequence length="694" mass="78603">MRQVEPSRELAIQWNHAPWLCRDDGELRTTPFRVHFILEGYLQQLRKLNLPPTHPRWTDFKMRNNMEQSMFVGTRESKFASGAGMCLKSAPVSNWIERCTVTEMKFYQTQEESKMQTFVQLTLMHSPISNSVRLRGQLSVDVYANADCSDFILPGEYAEPEDYAERLREWKKDDRFQMNFRDPELPGTVGIWPGTIVGHRPKREEDEGFIFYDSLFETMVVKWDDTQEEDCICVWDIMRPSSHNRAQYNRELRTTHPILDLELDSDDDNPLGFLSSDDNANDSDDEDYTEHRASHRGSRRRDPGAQRCQRPDVPITMERSSRQFKVDWNSYYCGKCWEGGDVIECDGSCLRSFHVECLPEAARPKEEDGDADWFCPQCRQGKAWCAACGREGDVGKDMFKCIKGSCSNSYHVDCLRVLPRTKYTVDGDASRPFCCPTHFCAACNISGDALKMLKCWHCVSAWHVNCLPVGSQTMQENPKDCVCRECSLWSTSVRDVGVRAGSAGAASSSAASLLITGAESSTVPFPSRSHKRPLVSDGRLLVEDAGPSTLVWDARIVVLNADGTRGPVTDLQGQQIFTFGPHKKGGGCTWFAPATGCKIHTKIHVVRDEADARSRPTAFLESVHALKADVIPTMLNNEPLRDKSRHPLENGMVAQNVGRNGELVMHRIEERRQNKGGMHNMRQSPRRELRSKVS</sequence>
<evidence type="ECO:0000256" key="1">
    <source>
        <dbReference type="ARBA" id="ARBA00022723"/>
    </source>
</evidence>
<dbReference type="PANTHER" id="PTHR46235:SF3">
    <property type="entry name" value="PHD FINGER-CONTAINING PROTEIN DDB_G0268158"/>
    <property type="match status" value="1"/>
</dbReference>
<keyword evidence="1" id="KW-0479">Metal-binding</keyword>
<dbReference type="GO" id="GO:0006338">
    <property type="term" value="P:chromatin remodeling"/>
    <property type="evidence" value="ECO:0007669"/>
    <property type="project" value="UniProtKB-ARBA"/>
</dbReference>
<dbReference type="InterPro" id="IPR013083">
    <property type="entry name" value="Znf_RING/FYVE/PHD"/>
</dbReference>
<dbReference type="Pfam" id="PF23004">
    <property type="entry name" value="PHDvar_NSD"/>
    <property type="match status" value="1"/>
</dbReference>
<dbReference type="SUPFAM" id="SSF57903">
    <property type="entry name" value="FYVE/PHD zinc finger"/>
    <property type="match status" value="1"/>
</dbReference>
<dbReference type="Pfam" id="PF00628">
    <property type="entry name" value="PHD"/>
    <property type="match status" value="1"/>
</dbReference>
<reference evidence="8 9" key="1">
    <citation type="journal article" date="2015" name="Genome Biol. Evol.">
        <title>Comparative Genomics of a Bacterivorous Green Alga Reveals Evolutionary Causalities and Consequences of Phago-Mixotrophic Mode of Nutrition.</title>
        <authorList>
            <person name="Burns J.A."/>
            <person name="Paasch A."/>
            <person name="Narechania A."/>
            <person name="Kim E."/>
        </authorList>
    </citation>
    <scope>NUCLEOTIDE SEQUENCE [LARGE SCALE GENOMIC DNA]</scope>
    <source>
        <strain evidence="8 9">PLY_AMNH</strain>
    </source>
</reference>
<dbReference type="PROSITE" id="PS01359">
    <property type="entry name" value="ZF_PHD_1"/>
    <property type="match status" value="1"/>
</dbReference>
<keyword evidence="2" id="KW-0677">Repeat</keyword>
<dbReference type="Pfam" id="PF22908">
    <property type="entry name" value="PHD_NSD"/>
    <property type="match status" value="1"/>
</dbReference>
<feature type="compositionally biased region" description="Basic and acidic residues" evidence="6">
    <location>
        <begin position="685"/>
        <end position="694"/>
    </location>
</feature>
<dbReference type="InterPro" id="IPR055198">
    <property type="entry name" value="NSD_PHD"/>
</dbReference>
<dbReference type="PANTHER" id="PTHR46235">
    <property type="entry name" value="PHD FINGER-CONTAINING PROTEIN DDB_G0268158"/>
    <property type="match status" value="1"/>
</dbReference>
<feature type="region of interest" description="Disordered" evidence="6">
    <location>
        <begin position="270"/>
        <end position="313"/>
    </location>
</feature>
<dbReference type="CDD" id="cd15565">
    <property type="entry name" value="PHD2_NSD"/>
    <property type="match status" value="1"/>
</dbReference>
<dbReference type="InterPro" id="IPR019787">
    <property type="entry name" value="Znf_PHD-finger"/>
</dbReference>
<dbReference type="InterPro" id="IPR019786">
    <property type="entry name" value="Zinc_finger_PHD-type_CS"/>
</dbReference>
<dbReference type="InterPro" id="IPR001965">
    <property type="entry name" value="Znf_PHD"/>
</dbReference>
<dbReference type="Gene3D" id="3.30.40.10">
    <property type="entry name" value="Zinc/RING finger domain, C3HC4 (zinc finger)"/>
    <property type="match status" value="2"/>
</dbReference>